<feature type="transmembrane region" description="Helical" evidence="8">
    <location>
        <begin position="109"/>
        <end position="127"/>
    </location>
</feature>
<keyword evidence="4" id="KW-1003">Cell membrane</keyword>
<dbReference type="PANTHER" id="PTHR30472">
    <property type="entry name" value="FERRIC ENTEROBACTIN TRANSPORT SYSTEM PERMEASE PROTEIN"/>
    <property type="match status" value="1"/>
</dbReference>
<dbReference type="EMBL" id="BAABFC010000009">
    <property type="protein sequence ID" value="GAA4497227.1"/>
    <property type="molecule type" value="Genomic_DNA"/>
</dbReference>
<evidence type="ECO:0000256" key="8">
    <source>
        <dbReference type="SAM" id="Phobius"/>
    </source>
</evidence>
<gene>
    <name evidence="9" type="ORF">GCM10023095_13470</name>
</gene>
<dbReference type="CDD" id="cd06550">
    <property type="entry name" value="TM_ABC_iron-siderophores_like"/>
    <property type="match status" value="1"/>
</dbReference>
<dbReference type="InterPro" id="IPR000522">
    <property type="entry name" value="ABC_transptr_permease_BtuC"/>
</dbReference>
<dbReference type="SUPFAM" id="SSF81345">
    <property type="entry name" value="ABC transporter involved in vitamin B12 uptake, BtuC"/>
    <property type="match status" value="1"/>
</dbReference>
<evidence type="ECO:0000256" key="3">
    <source>
        <dbReference type="ARBA" id="ARBA00022448"/>
    </source>
</evidence>
<evidence type="ECO:0000256" key="4">
    <source>
        <dbReference type="ARBA" id="ARBA00022475"/>
    </source>
</evidence>
<organism evidence="9 10">
    <name type="scientific">Pseudaeromonas paramecii</name>
    <dbReference type="NCBI Taxonomy" id="2138166"/>
    <lineage>
        <taxon>Bacteria</taxon>
        <taxon>Pseudomonadati</taxon>
        <taxon>Pseudomonadota</taxon>
        <taxon>Gammaproteobacteria</taxon>
        <taxon>Aeromonadales</taxon>
        <taxon>Aeromonadaceae</taxon>
        <taxon>Pseudaeromonas</taxon>
    </lineage>
</organism>
<keyword evidence="6 8" id="KW-1133">Transmembrane helix</keyword>
<evidence type="ECO:0000313" key="10">
    <source>
        <dbReference type="Proteomes" id="UP001501321"/>
    </source>
</evidence>
<dbReference type="RefSeq" id="WP_345011328.1">
    <property type="nucleotide sequence ID" value="NZ_BAABFC010000009.1"/>
</dbReference>
<evidence type="ECO:0000256" key="6">
    <source>
        <dbReference type="ARBA" id="ARBA00022989"/>
    </source>
</evidence>
<dbReference type="Pfam" id="PF01032">
    <property type="entry name" value="FecCD"/>
    <property type="match status" value="1"/>
</dbReference>
<comment type="similarity">
    <text evidence="2">Belongs to the binding-protein-dependent transport system permease family. FecCD subfamily.</text>
</comment>
<keyword evidence="5 8" id="KW-0812">Transmembrane</keyword>
<comment type="subcellular location">
    <subcellularLocation>
        <location evidence="1">Cell membrane</location>
        <topology evidence="1">Multi-pass membrane protein</topology>
    </subcellularLocation>
</comment>
<protein>
    <submittedName>
        <fullName evidence="9">Iron chelate uptake ABC transporter family permease subunit</fullName>
    </submittedName>
</protein>
<feature type="transmembrane region" description="Helical" evidence="8">
    <location>
        <begin position="133"/>
        <end position="153"/>
    </location>
</feature>
<evidence type="ECO:0000256" key="7">
    <source>
        <dbReference type="ARBA" id="ARBA00023136"/>
    </source>
</evidence>
<proteinExistence type="inferred from homology"/>
<accession>A0ABP8Q410</accession>
<dbReference type="PANTHER" id="PTHR30472:SF25">
    <property type="entry name" value="ABC TRANSPORTER PERMEASE PROTEIN MJ0876-RELATED"/>
    <property type="match status" value="1"/>
</dbReference>
<keyword evidence="10" id="KW-1185">Reference proteome</keyword>
<sequence length="347" mass="36346">MWYQSRTAGLVWRQGGMSLRLPLGAMLWALAGGSLLLLLLGLCLMAGDTWLAPADLLSLWRGEAPPWLRLLVWDIRLPRLLTGLGVGAVLALAGSLLQAVARNPLATPDLLGINHGALLAVLAGLWLGNSPLLGGALLAGLGASVTLLLLLLLCGRGLQGHRLVLMGLGLGIALRAAGEMVITQLPLHQAASVYTWSLGSLLGRDWSAVQQVSLGLAVLLPLARWLGQPLTLLRFEPALARSLGVRLLPLRWLALLLAAASAGLATALAGPIAFVALMAPVILQRLAPGTRLPLVRSALLGGATVMLADTLGRVILPQGELPVGVICTLLGGPFLLWLLWQAPPDKE</sequence>
<evidence type="ECO:0000256" key="1">
    <source>
        <dbReference type="ARBA" id="ARBA00004651"/>
    </source>
</evidence>
<keyword evidence="7 8" id="KW-0472">Membrane</keyword>
<feature type="transmembrane region" description="Helical" evidence="8">
    <location>
        <begin position="21"/>
        <end position="47"/>
    </location>
</feature>
<dbReference type="Proteomes" id="UP001501321">
    <property type="component" value="Unassembled WGS sequence"/>
</dbReference>
<keyword evidence="3" id="KW-0813">Transport</keyword>
<feature type="transmembrane region" description="Helical" evidence="8">
    <location>
        <begin position="295"/>
        <end position="315"/>
    </location>
</feature>
<dbReference type="InterPro" id="IPR037294">
    <property type="entry name" value="ABC_BtuC-like"/>
</dbReference>
<evidence type="ECO:0000313" key="9">
    <source>
        <dbReference type="EMBL" id="GAA4497227.1"/>
    </source>
</evidence>
<evidence type="ECO:0000256" key="2">
    <source>
        <dbReference type="ARBA" id="ARBA00007935"/>
    </source>
</evidence>
<reference evidence="10" key="1">
    <citation type="journal article" date="2019" name="Int. J. Syst. Evol. Microbiol.">
        <title>The Global Catalogue of Microorganisms (GCM) 10K type strain sequencing project: providing services to taxonomists for standard genome sequencing and annotation.</title>
        <authorList>
            <consortium name="The Broad Institute Genomics Platform"/>
            <consortium name="The Broad Institute Genome Sequencing Center for Infectious Disease"/>
            <person name="Wu L."/>
            <person name="Ma J."/>
        </authorList>
    </citation>
    <scope>NUCLEOTIDE SEQUENCE [LARGE SCALE GENOMIC DNA]</scope>
    <source>
        <strain evidence="10">JCM 32226</strain>
    </source>
</reference>
<name>A0ABP8Q410_9GAMM</name>
<evidence type="ECO:0000256" key="5">
    <source>
        <dbReference type="ARBA" id="ARBA00022692"/>
    </source>
</evidence>
<dbReference type="Gene3D" id="1.10.3470.10">
    <property type="entry name" value="ABC transporter involved in vitamin B12 uptake, BtuC"/>
    <property type="match status" value="1"/>
</dbReference>
<feature type="transmembrane region" description="Helical" evidence="8">
    <location>
        <begin position="321"/>
        <end position="340"/>
    </location>
</feature>
<feature type="transmembrane region" description="Helical" evidence="8">
    <location>
        <begin position="77"/>
        <end position="97"/>
    </location>
</feature>
<comment type="caution">
    <text evidence="9">The sequence shown here is derived from an EMBL/GenBank/DDBJ whole genome shotgun (WGS) entry which is preliminary data.</text>
</comment>